<sequence length="191" mass="21015">MALTFFFVPAGTLAAFALIRYYDDHSGQLNRRDICTGLLWCALWLLLSVYSRKELSLPLSISMGLLCACTVTDALRTWLPAELTLPLAVTMVWHASLSPWGFQSALIWGAVWTAFYGGRWLFYRLQHREDSPGSGDIILAGITGIAGGPSSAFLIASAITGHLAWGTVRHLHEAPFGPWLCLAITVQLLFF</sequence>
<geneLocation type="plasmid" evidence="3">
    <name>p1108-emrB</name>
</geneLocation>
<keyword evidence="1" id="KW-0472">Membrane</keyword>
<name>A0A2S1J9L2_ECOLX</name>
<evidence type="ECO:0000259" key="2">
    <source>
        <dbReference type="Pfam" id="PF01478"/>
    </source>
</evidence>
<feature type="transmembrane region" description="Helical" evidence="1">
    <location>
        <begin position="6"/>
        <end position="22"/>
    </location>
</feature>
<feature type="transmembrane region" description="Helical" evidence="1">
    <location>
        <begin position="100"/>
        <end position="117"/>
    </location>
</feature>
<organism evidence="3">
    <name type="scientific">Escherichia coli</name>
    <dbReference type="NCBI Taxonomy" id="562"/>
    <lineage>
        <taxon>Bacteria</taxon>
        <taxon>Pseudomonadati</taxon>
        <taxon>Pseudomonadota</taxon>
        <taxon>Gammaproteobacteria</taxon>
        <taxon>Enterobacterales</taxon>
        <taxon>Enterobacteriaceae</taxon>
        <taxon>Escherichia</taxon>
    </lineage>
</organism>
<proteinExistence type="predicted"/>
<evidence type="ECO:0000256" key="1">
    <source>
        <dbReference type="SAM" id="Phobius"/>
    </source>
</evidence>
<keyword evidence="1" id="KW-1133">Transmembrane helix</keyword>
<gene>
    <name evidence="4" type="ORF">GGB84_004248</name>
    <name evidence="3" type="ORF">LHLDPJGA_00091</name>
</gene>
<dbReference type="EMBL" id="MG825377">
    <property type="protein sequence ID" value="AWF74993.1"/>
    <property type="molecule type" value="Genomic_DNA"/>
</dbReference>
<dbReference type="Pfam" id="PF01478">
    <property type="entry name" value="Peptidase_A24"/>
    <property type="match status" value="1"/>
</dbReference>
<dbReference type="RefSeq" id="WP_021560331.1">
    <property type="nucleotide sequence ID" value="NZ_CP036181.1"/>
</dbReference>
<keyword evidence="3" id="KW-0614">Plasmid</keyword>
<reference evidence="4" key="3">
    <citation type="submission" date="2020-02" db="EMBL/GenBank/DDBJ databases">
        <authorList>
            <consortium name="NCBI Pathogen Detection Project"/>
        </authorList>
    </citation>
    <scope>NUCLEOTIDE SEQUENCE</scope>
    <source>
        <strain evidence="4">1839</strain>
    </source>
</reference>
<feature type="transmembrane region" description="Helical" evidence="1">
    <location>
        <begin position="137"/>
        <end position="159"/>
    </location>
</feature>
<feature type="domain" description="Prepilin type IV endopeptidase peptidase" evidence="2">
    <location>
        <begin position="63"/>
        <end position="160"/>
    </location>
</feature>
<protein>
    <submittedName>
        <fullName evidence="4">Peptidase</fullName>
    </submittedName>
</protein>
<dbReference type="EMBL" id="DAAYTU010000036">
    <property type="protein sequence ID" value="HAG5772494.1"/>
    <property type="molecule type" value="Genomic_DNA"/>
</dbReference>
<dbReference type="InterPro" id="IPR000045">
    <property type="entry name" value="Prepilin_IV_endopep_pep"/>
</dbReference>
<accession>A0A2S1J9L2</accession>
<evidence type="ECO:0000313" key="4">
    <source>
        <dbReference type="EMBL" id="HAG5772494.1"/>
    </source>
</evidence>
<keyword evidence="1" id="KW-0812">Transmembrane</keyword>
<evidence type="ECO:0000313" key="3">
    <source>
        <dbReference type="EMBL" id="AWF74993.1"/>
    </source>
</evidence>
<dbReference type="GO" id="GO:0016020">
    <property type="term" value="C:membrane"/>
    <property type="evidence" value="ECO:0007669"/>
    <property type="project" value="InterPro"/>
</dbReference>
<reference evidence="4" key="1">
    <citation type="journal article" date="2018" name="Genome Biol.">
        <title>SKESA: strategic k-mer extension for scrupulous assemblies.</title>
        <authorList>
            <person name="Souvorov A."/>
            <person name="Agarwala R."/>
            <person name="Lipman D.J."/>
        </authorList>
    </citation>
    <scope>NUCLEOTIDE SEQUENCE [LARGE SCALE GENOMIC DNA]</scope>
    <source>
        <strain evidence="4">1839</strain>
    </source>
</reference>
<reference evidence="3" key="2">
    <citation type="submission" date="2018-01" db="EMBL/GenBank/DDBJ databases">
        <title>Prevalence of blaNDM and mcr-1 in Escherichia coli from food in China.</title>
        <authorList>
            <person name="Liu X."/>
            <person name="Li R."/>
            <person name="Chen S."/>
        </authorList>
    </citation>
    <scope>NUCLEOTIDE SEQUENCE</scope>
    <source>
        <strain evidence="3">1108</strain>
        <plasmid evidence="3">p1108-emrB</plasmid>
    </source>
</reference>
<dbReference type="GO" id="GO:0004190">
    <property type="term" value="F:aspartic-type endopeptidase activity"/>
    <property type="evidence" value="ECO:0007669"/>
    <property type="project" value="InterPro"/>
</dbReference>
<dbReference type="AlphaFoldDB" id="A0A2S1J9L2"/>